<dbReference type="EMBL" id="AHNQ02000012">
    <property type="protein sequence ID" value="EKO26552.1"/>
    <property type="molecule type" value="Genomic_DNA"/>
</dbReference>
<accession>A0A0F6HDZ3</accession>
<dbReference type="AlphaFoldDB" id="A0A0F6HDZ3"/>
<protein>
    <recommendedName>
        <fullName evidence="3">4,5-DOPA dioxygenase extradiol</fullName>
    </recommendedName>
</protein>
<sequence>MTNPVLFLGHGSPMNLITTSDFTQNLETFGTTLSE</sequence>
<evidence type="ECO:0008006" key="3">
    <source>
        <dbReference type="Google" id="ProtNLM"/>
    </source>
</evidence>
<reference evidence="1 2" key="1">
    <citation type="submission" date="2012-09" db="EMBL/GenBank/DDBJ databases">
        <authorList>
            <person name="Harkins D.M."/>
            <person name="Durkin A.S."/>
            <person name="Brinkac L.M."/>
            <person name="Selengut J.D."/>
            <person name="Sanka R."/>
            <person name="DePew J."/>
            <person name="Purushe J."/>
            <person name="Chanthongthip A."/>
            <person name="Lattana O."/>
            <person name="Phetsouvanh R."/>
            <person name="Newton P.N."/>
            <person name="Vinetz J.M."/>
            <person name="Sutton G.G."/>
            <person name="Nelson W.C."/>
            <person name="Fouts D.E."/>
        </authorList>
    </citation>
    <scope>NUCLEOTIDE SEQUENCE [LARGE SCALE GENOMIC DNA]</scope>
    <source>
        <strain evidence="1 2">UI 12621</strain>
    </source>
</reference>
<gene>
    <name evidence="1" type="ORF">LEP1GSC104_4082</name>
</gene>
<name>A0A0F6HDZ3_LEPIR</name>
<proteinExistence type="predicted"/>
<feature type="non-terminal residue" evidence="1">
    <location>
        <position position="35"/>
    </location>
</feature>
<evidence type="ECO:0000313" key="2">
    <source>
        <dbReference type="Proteomes" id="UP000006324"/>
    </source>
</evidence>
<dbReference type="Proteomes" id="UP000006324">
    <property type="component" value="Unassembled WGS sequence"/>
</dbReference>
<evidence type="ECO:0000313" key="1">
    <source>
        <dbReference type="EMBL" id="EKO26552.1"/>
    </source>
</evidence>
<dbReference type="SUPFAM" id="SSF53213">
    <property type="entry name" value="LigB-like"/>
    <property type="match status" value="1"/>
</dbReference>
<organism evidence="1 2">
    <name type="scientific">Leptospira interrogans str. UI 12621</name>
    <dbReference type="NCBI Taxonomy" id="1049937"/>
    <lineage>
        <taxon>Bacteria</taxon>
        <taxon>Pseudomonadati</taxon>
        <taxon>Spirochaetota</taxon>
        <taxon>Spirochaetia</taxon>
        <taxon>Leptospirales</taxon>
        <taxon>Leptospiraceae</taxon>
        <taxon>Leptospira</taxon>
    </lineage>
</organism>
<comment type="caution">
    <text evidence="1">The sequence shown here is derived from an EMBL/GenBank/DDBJ whole genome shotgun (WGS) entry which is preliminary data.</text>
</comment>
<dbReference type="Gene3D" id="3.40.830.10">
    <property type="entry name" value="LigB-like"/>
    <property type="match status" value="1"/>
</dbReference>